<evidence type="ECO:0000256" key="1">
    <source>
        <dbReference type="SAM" id="MobiDB-lite"/>
    </source>
</evidence>
<proteinExistence type="predicted"/>
<sequence>MDDEPIGRARGGHARAEKLTPERRSEIARQAAAARHEGRSVEKATHGSSDHPLKIGEIEIPCYVLEDGRRVLSLGGMVRALGMSIGGAGRRQGDRLYQFATQKSLIAYLPKDLLSRMDNPIRFQAPTGGTPATGYEATILPDLCEAVLAAREDDALRADQLHIAKQCEILVRGLARVGIIALVDEATGYQRDRAHDALSRILEAFIAKELQPYVPTFPNEYYEQIFRLRGLDYPTGSVKRPQYFGMLTNDIIYKRLAPGVLDELKKVTPRSDTGRHKDKLFQRLTSNKGYPKLRELLGSVVTIMSFSRDWKDFMQKLDQRHARYGDQMLLPLEYQPEKDHGTDL</sequence>
<dbReference type="RefSeq" id="WP_213754701.1">
    <property type="nucleotide sequence ID" value="NZ_JAHCQH010000015.1"/>
</dbReference>
<dbReference type="EMBL" id="JAHCQH010000015">
    <property type="protein sequence ID" value="MBS9476860.1"/>
    <property type="molecule type" value="Genomic_DNA"/>
</dbReference>
<evidence type="ECO:0000259" key="2">
    <source>
        <dbReference type="Pfam" id="PF10546"/>
    </source>
</evidence>
<protein>
    <submittedName>
        <fullName evidence="3">P63C domain-containing protein</fullName>
    </submittedName>
</protein>
<comment type="caution">
    <text evidence="3">The sequence shown here is derived from an EMBL/GenBank/DDBJ whole genome shotgun (WGS) entry which is preliminary data.</text>
</comment>
<accession>A0ABS5R5B3</accession>
<gene>
    <name evidence="3" type="ORF">KIP89_07050</name>
</gene>
<feature type="region of interest" description="Disordered" evidence="1">
    <location>
        <begin position="1"/>
        <end position="52"/>
    </location>
</feature>
<feature type="compositionally biased region" description="Basic and acidic residues" evidence="1">
    <location>
        <begin position="14"/>
        <end position="27"/>
    </location>
</feature>
<dbReference type="Pfam" id="PF10546">
    <property type="entry name" value="P63C"/>
    <property type="match status" value="1"/>
</dbReference>
<evidence type="ECO:0000313" key="3">
    <source>
        <dbReference type="EMBL" id="MBS9476860.1"/>
    </source>
</evidence>
<organism evidence="3 4">
    <name type="scientific">Ancylobacter radicis</name>
    <dbReference type="NCBI Taxonomy" id="2836179"/>
    <lineage>
        <taxon>Bacteria</taxon>
        <taxon>Pseudomonadati</taxon>
        <taxon>Pseudomonadota</taxon>
        <taxon>Alphaproteobacteria</taxon>
        <taxon>Hyphomicrobiales</taxon>
        <taxon>Xanthobacteraceae</taxon>
        <taxon>Ancylobacter</taxon>
    </lineage>
</organism>
<evidence type="ECO:0000313" key="4">
    <source>
        <dbReference type="Proteomes" id="UP001166585"/>
    </source>
</evidence>
<dbReference type="InterPro" id="IPR018874">
    <property type="entry name" value="Phage_Mx8_p63_C"/>
</dbReference>
<dbReference type="Proteomes" id="UP001166585">
    <property type="component" value="Unassembled WGS sequence"/>
</dbReference>
<feature type="domain" description="Bacteriophage Mx8 p63 C-terminal" evidence="2">
    <location>
        <begin position="201"/>
        <end position="293"/>
    </location>
</feature>
<feature type="compositionally biased region" description="Basic and acidic residues" evidence="1">
    <location>
        <begin position="34"/>
        <end position="52"/>
    </location>
</feature>
<name>A0ABS5R5B3_9HYPH</name>
<reference evidence="3" key="1">
    <citation type="submission" date="2021-05" db="EMBL/GenBank/DDBJ databases">
        <authorList>
            <person name="Sun Q."/>
            <person name="Inoue M."/>
        </authorList>
    </citation>
    <scope>NUCLEOTIDE SEQUENCE</scope>
    <source>
        <strain evidence="3">VKM B-3255</strain>
    </source>
</reference>
<keyword evidence="4" id="KW-1185">Reference proteome</keyword>